<protein>
    <submittedName>
        <fullName evidence="2">Uncharacterized protein</fullName>
    </submittedName>
</protein>
<organism evidence="2 3">
    <name type="scientific">Brassica napus</name>
    <name type="common">Rape</name>
    <dbReference type="NCBI Taxonomy" id="3708"/>
    <lineage>
        <taxon>Eukaryota</taxon>
        <taxon>Viridiplantae</taxon>
        <taxon>Streptophyta</taxon>
        <taxon>Embryophyta</taxon>
        <taxon>Tracheophyta</taxon>
        <taxon>Spermatophyta</taxon>
        <taxon>Magnoliopsida</taxon>
        <taxon>eudicotyledons</taxon>
        <taxon>Gunneridae</taxon>
        <taxon>Pentapetalae</taxon>
        <taxon>rosids</taxon>
        <taxon>malvids</taxon>
        <taxon>Brassicales</taxon>
        <taxon>Brassicaceae</taxon>
        <taxon>Brassiceae</taxon>
        <taxon>Brassica</taxon>
    </lineage>
</organism>
<name>A0ABQ8BXU4_BRANA</name>
<evidence type="ECO:0000313" key="3">
    <source>
        <dbReference type="Proteomes" id="UP000824890"/>
    </source>
</evidence>
<gene>
    <name evidence="2" type="ORF">HID58_032960</name>
</gene>
<evidence type="ECO:0000256" key="1">
    <source>
        <dbReference type="SAM" id="MobiDB-lite"/>
    </source>
</evidence>
<feature type="non-terminal residue" evidence="2">
    <location>
        <position position="1"/>
    </location>
</feature>
<accession>A0ABQ8BXU4</accession>
<dbReference type="Proteomes" id="UP000824890">
    <property type="component" value="Unassembled WGS sequence"/>
</dbReference>
<dbReference type="EMBL" id="JAGKQM010000009">
    <property type="protein sequence ID" value="KAH0909639.1"/>
    <property type="molecule type" value="Genomic_DNA"/>
</dbReference>
<feature type="region of interest" description="Disordered" evidence="1">
    <location>
        <begin position="1"/>
        <end position="24"/>
    </location>
</feature>
<sequence>SLRYAEHRRGRVTDSGNKGRVTATGVQQTKRCTLREAEAEDNISCENFEISKSDDNSSTWYENELLWAPSTWWVHTVIHEPFGESKPTLHQLLAPYLSIYDDEISMLHEMAKNAWITVLSEATSHNSVNLT</sequence>
<comment type="caution">
    <text evidence="2">The sequence shown here is derived from an EMBL/GenBank/DDBJ whole genome shotgun (WGS) entry which is preliminary data.</text>
</comment>
<reference evidence="2 3" key="1">
    <citation type="submission" date="2021-05" db="EMBL/GenBank/DDBJ databases">
        <title>Genome Assembly of Synthetic Allotetraploid Brassica napus Reveals Homoeologous Exchanges between Subgenomes.</title>
        <authorList>
            <person name="Davis J.T."/>
        </authorList>
    </citation>
    <scope>NUCLEOTIDE SEQUENCE [LARGE SCALE GENOMIC DNA]</scope>
    <source>
        <strain evidence="3">cv. Da-Ae</strain>
        <tissue evidence="2">Seedling</tissue>
    </source>
</reference>
<evidence type="ECO:0000313" key="2">
    <source>
        <dbReference type="EMBL" id="KAH0909639.1"/>
    </source>
</evidence>
<keyword evidence="3" id="KW-1185">Reference proteome</keyword>
<proteinExistence type="predicted"/>